<dbReference type="Proteomes" id="UP000325780">
    <property type="component" value="Unassembled WGS sequence"/>
</dbReference>
<protein>
    <submittedName>
        <fullName evidence="7">UbiA prenyltransferase family-domain-containing protein</fullName>
    </submittedName>
</protein>
<dbReference type="PANTHER" id="PTHR42723:SF1">
    <property type="entry name" value="CHLOROPHYLL SYNTHASE, CHLOROPLASTIC"/>
    <property type="match status" value="1"/>
</dbReference>
<evidence type="ECO:0000256" key="1">
    <source>
        <dbReference type="ARBA" id="ARBA00004141"/>
    </source>
</evidence>
<name>A0A5N6U0S1_ASPAV</name>
<dbReference type="CDD" id="cd13965">
    <property type="entry name" value="PT_UbiA_3"/>
    <property type="match status" value="1"/>
</dbReference>
<keyword evidence="7" id="KW-0808">Transferase</keyword>
<evidence type="ECO:0000256" key="4">
    <source>
        <dbReference type="ARBA" id="ARBA00023136"/>
    </source>
</evidence>
<sequence>MSTTTTTKQCLTLSTPASQSGKPDRVVRKTRGSLGQFLQREYLITHLLLCDNIGEGIILPLVSLVARFLPAPHLLLTTPWPQLALILAKTLICFVGHLYVFEIVNQTLHVEEDRINKPFRPIPTGLLSMPGAYARWFLSWTLFPVAAGYLAGADAGYLLAAYQAWVFFCYGWPNFNHWLVRNAFPSVGAYNMFRLVDTIVQSEIPSFPVFSTRVLLVWAAWVISTIHMQEFHDVEGDRRSNRKSFPVAVGPKGEPVLRVGTALLFVGSGVFLLANAAASTGNESWVVGGLVVSGLVYTWLSCILGSRLVRQAGVEFDRKTYKLYYVLVSYSMVCYLSFWQVAK</sequence>
<feature type="transmembrane region" description="Helical" evidence="6">
    <location>
        <begin position="255"/>
        <end position="278"/>
    </location>
</feature>
<dbReference type="AlphaFoldDB" id="A0A5N6U0S1"/>
<keyword evidence="3 6" id="KW-1133">Transmembrane helix</keyword>
<gene>
    <name evidence="7" type="ORF">BDV25DRAFT_151381</name>
</gene>
<feature type="compositionally biased region" description="Low complexity" evidence="5">
    <location>
        <begin position="1"/>
        <end position="15"/>
    </location>
</feature>
<keyword evidence="4 6" id="KW-0472">Membrane</keyword>
<comment type="subcellular location">
    <subcellularLocation>
        <location evidence="1">Membrane</location>
        <topology evidence="1">Multi-pass membrane protein</topology>
    </subcellularLocation>
</comment>
<evidence type="ECO:0000313" key="7">
    <source>
        <dbReference type="EMBL" id="KAE8152227.1"/>
    </source>
</evidence>
<feature type="transmembrane region" description="Helical" evidence="6">
    <location>
        <begin position="157"/>
        <end position="175"/>
    </location>
</feature>
<dbReference type="EMBL" id="ML742056">
    <property type="protein sequence ID" value="KAE8152227.1"/>
    <property type="molecule type" value="Genomic_DNA"/>
</dbReference>
<dbReference type="InterPro" id="IPR050475">
    <property type="entry name" value="Prenyltransferase_related"/>
</dbReference>
<proteinExistence type="predicted"/>
<dbReference type="PANTHER" id="PTHR42723">
    <property type="entry name" value="CHLOROPHYLL SYNTHASE"/>
    <property type="match status" value="1"/>
</dbReference>
<keyword evidence="8" id="KW-1185">Reference proteome</keyword>
<evidence type="ECO:0000256" key="5">
    <source>
        <dbReference type="SAM" id="MobiDB-lite"/>
    </source>
</evidence>
<dbReference type="GO" id="GO:0016020">
    <property type="term" value="C:membrane"/>
    <property type="evidence" value="ECO:0007669"/>
    <property type="project" value="UniProtKB-SubCell"/>
</dbReference>
<evidence type="ECO:0000256" key="6">
    <source>
        <dbReference type="SAM" id="Phobius"/>
    </source>
</evidence>
<evidence type="ECO:0000256" key="3">
    <source>
        <dbReference type="ARBA" id="ARBA00022989"/>
    </source>
</evidence>
<dbReference type="GO" id="GO:0016765">
    <property type="term" value="F:transferase activity, transferring alkyl or aryl (other than methyl) groups"/>
    <property type="evidence" value="ECO:0007669"/>
    <property type="project" value="InterPro"/>
</dbReference>
<reference evidence="7 8" key="1">
    <citation type="submission" date="2019-04" db="EMBL/GenBank/DDBJ databases">
        <title>Friends and foes A comparative genomics study of 23 Aspergillus species from section Flavi.</title>
        <authorList>
            <consortium name="DOE Joint Genome Institute"/>
            <person name="Kjaerbolling I."/>
            <person name="Vesth T."/>
            <person name="Frisvad J.C."/>
            <person name="Nybo J.L."/>
            <person name="Theobald S."/>
            <person name="Kildgaard S."/>
            <person name="Isbrandt T."/>
            <person name="Kuo A."/>
            <person name="Sato A."/>
            <person name="Lyhne E.K."/>
            <person name="Kogle M.E."/>
            <person name="Wiebenga A."/>
            <person name="Kun R.S."/>
            <person name="Lubbers R.J."/>
            <person name="Makela M.R."/>
            <person name="Barry K."/>
            <person name="Chovatia M."/>
            <person name="Clum A."/>
            <person name="Daum C."/>
            <person name="Haridas S."/>
            <person name="He G."/>
            <person name="LaButti K."/>
            <person name="Lipzen A."/>
            <person name="Mondo S."/>
            <person name="Riley R."/>
            <person name="Salamov A."/>
            <person name="Simmons B.A."/>
            <person name="Magnuson J.K."/>
            <person name="Henrissat B."/>
            <person name="Mortensen U.H."/>
            <person name="Larsen T.O."/>
            <person name="Devries R.P."/>
            <person name="Grigoriev I.V."/>
            <person name="Machida M."/>
            <person name="Baker S.E."/>
            <person name="Andersen M.R."/>
        </authorList>
    </citation>
    <scope>NUCLEOTIDE SEQUENCE [LARGE SCALE GENOMIC DNA]</scope>
    <source>
        <strain evidence="7 8">IBT 18842</strain>
    </source>
</reference>
<organism evidence="7 8">
    <name type="scientific">Aspergillus avenaceus</name>
    <dbReference type="NCBI Taxonomy" id="36643"/>
    <lineage>
        <taxon>Eukaryota</taxon>
        <taxon>Fungi</taxon>
        <taxon>Dikarya</taxon>
        <taxon>Ascomycota</taxon>
        <taxon>Pezizomycotina</taxon>
        <taxon>Eurotiomycetes</taxon>
        <taxon>Eurotiomycetidae</taxon>
        <taxon>Eurotiales</taxon>
        <taxon>Aspergillaceae</taxon>
        <taxon>Aspergillus</taxon>
        <taxon>Aspergillus subgen. Circumdati</taxon>
    </lineage>
</organism>
<feature type="transmembrane region" description="Helical" evidence="6">
    <location>
        <begin position="133"/>
        <end position="150"/>
    </location>
</feature>
<feature type="transmembrane region" description="Helical" evidence="6">
    <location>
        <begin position="323"/>
        <end position="342"/>
    </location>
</feature>
<feature type="transmembrane region" description="Helical" evidence="6">
    <location>
        <begin position="57"/>
        <end position="76"/>
    </location>
</feature>
<dbReference type="Pfam" id="PF01040">
    <property type="entry name" value="UbiA"/>
    <property type="match status" value="1"/>
</dbReference>
<dbReference type="InterPro" id="IPR000537">
    <property type="entry name" value="UbiA_prenyltransferase"/>
</dbReference>
<dbReference type="OrthoDB" id="434972at2759"/>
<evidence type="ECO:0000256" key="2">
    <source>
        <dbReference type="ARBA" id="ARBA00022692"/>
    </source>
</evidence>
<feature type="transmembrane region" description="Helical" evidence="6">
    <location>
        <begin position="284"/>
        <end position="302"/>
    </location>
</feature>
<evidence type="ECO:0000313" key="8">
    <source>
        <dbReference type="Proteomes" id="UP000325780"/>
    </source>
</evidence>
<feature type="region of interest" description="Disordered" evidence="5">
    <location>
        <begin position="1"/>
        <end position="25"/>
    </location>
</feature>
<dbReference type="InterPro" id="IPR044878">
    <property type="entry name" value="UbiA_sf"/>
</dbReference>
<feature type="transmembrane region" description="Helical" evidence="6">
    <location>
        <begin position="83"/>
        <end position="101"/>
    </location>
</feature>
<accession>A0A5N6U0S1</accession>
<dbReference type="Gene3D" id="1.10.357.140">
    <property type="entry name" value="UbiA prenyltransferase"/>
    <property type="match status" value="1"/>
</dbReference>
<keyword evidence="2 6" id="KW-0812">Transmembrane</keyword>